<sequence>MAGMIKLNTYESFIRESRNAGIEGVVRDSDGEFLMAFSFPVHYSSNNQAEAMAANFGTKWCTQHGLSTIHIELDSMVIANMLLNRGTNNLKLNNIIMDTTHALRDVTVQISHCLREANQVAEFLGKLASSSGTDTFYHFLQQMPREAKGLFQLNRWQLPSMGRRYDKCIFFVS</sequence>
<organism evidence="1 2">
    <name type="scientific">Nicotiana tabacum</name>
    <name type="common">Common tobacco</name>
    <dbReference type="NCBI Taxonomy" id="4097"/>
    <lineage>
        <taxon>Eukaryota</taxon>
        <taxon>Viridiplantae</taxon>
        <taxon>Streptophyta</taxon>
        <taxon>Embryophyta</taxon>
        <taxon>Tracheophyta</taxon>
        <taxon>Spermatophyta</taxon>
        <taxon>Magnoliopsida</taxon>
        <taxon>eudicotyledons</taxon>
        <taxon>Gunneridae</taxon>
        <taxon>Pentapetalae</taxon>
        <taxon>asterids</taxon>
        <taxon>lamiids</taxon>
        <taxon>Solanales</taxon>
        <taxon>Solanaceae</taxon>
        <taxon>Nicotianoideae</taxon>
        <taxon>Nicotianeae</taxon>
        <taxon>Nicotiana</taxon>
    </lineage>
</organism>
<reference evidence="2" key="2">
    <citation type="submission" date="2025-08" db="UniProtKB">
        <authorList>
            <consortium name="RefSeq"/>
        </authorList>
    </citation>
    <scope>IDENTIFICATION</scope>
    <source>
        <tissue evidence="2">Leaf</tissue>
    </source>
</reference>
<accession>A0AC58T478</accession>
<name>A0AC58T478_TOBAC</name>
<gene>
    <name evidence="2" type="primary">LOC142172154</name>
</gene>
<protein>
    <submittedName>
        <fullName evidence="2">Uncharacterized protein LOC142172154</fullName>
    </submittedName>
</protein>
<evidence type="ECO:0000313" key="2">
    <source>
        <dbReference type="RefSeq" id="XP_075092037.1"/>
    </source>
</evidence>
<dbReference type="RefSeq" id="XP_075092037.1">
    <property type="nucleotide sequence ID" value="XM_075235936.1"/>
</dbReference>
<evidence type="ECO:0000313" key="1">
    <source>
        <dbReference type="Proteomes" id="UP000790787"/>
    </source>
</evidence>
<keyword evidence="1" id="KW-1185">Reference proteome</keyword>
<proteinExistence type="predicted"/>
<reference evidence="1" key="1">
    <citation type="journal article" date="2014" name="Nat. Commun.">
        <title>The tobacco genome sequence and its comparison with those of tomato and potato.</title>
        <authorList>
            <person name="Sierro N."/>
            <person name="Battey J.N."/>
            <person name="Ouadi S."/>
            <person name="Bakaher N."/>
            <person name="Bovet L."/>
            <person name="Willig A."/>
            <person name="Goepfert S."/>
            <person name="Peitsch M.C."/>
            <person name="Ivanov N.V."/>
        </authorList>
    </citation>
    <scope>NUCLEOTIDE SEQUENCE [LARGE SCALE GENOMIC DNA]</scope>
</reference>
<dbReference type="Proteomes" id="UP000790787">
    <property type="component" value="Chromosome 17"/>
</dbReference>